<comment type="caution">
    <text evidence="2">The sequence shown here is derived from an EMBL/GenBank/DDBJ whole genome shotgun (WGS) entry which is preliminary data.</text>
</comment>
<feature type="transmembrane region" description="Helical" evidence="1">
    <location>
        <begin position="51"/>
        <end position="78"/>
    </location>
</feature>
<name>A0ABV7A7X5_9BACI</name>
<dbReference type="RefSeq" id="WP_390306503.1">
    <property type="nucleotide sequence ID" value="NZ_JBHRRZ010000017.1"/>
</dbReference>
<evidence type="ECO:0000256" key="1">
    <source>
        <dbReference type="SAM" id="Phobius"/>
    </source>
</evidence>
<gene>
    <name evidence="2" type="ORF">ACFODW_11415</name>
</gene>
<keyword evidence="1" id="KW-1133">Transmembrane helix</keyword>
<keyword evidence="1" id="KW-0812">Transmembrane</keyword>
<keyword evidence="1" id="KW-0472">Membrane</keyword>
<dbReference type="EMBL" id="JBHRRZ010000017">
    <property type="protein sequence ID" value="MFC2948944.1"/>
    <property type="molecule type" value="Genomic_DNA"/>
</dbReference>
<dbReference type="InterPro" id="IPR026369">
    <property type="entry name" value="CxxC_20_CxxC"/>
</dbReference>
<accession>A0ABV7A7X5</accession>
<evidence type="ECO:0000313" key="2">
    <source>
        <dbReference type="EMBL" id="MFC2948944.1"/>
    </source>
</evidence>
<protein>
    <submittedName>
        <fullName evidence="2">TIGR04104 family putative zinc finger protein</fullName>
    </submittedName>
</protein>
<keyword evidence="3" id="KW-1185">Reference proteome</keyword>
<dbReference type="Proteomes" id="UP001595387">
    <property type="component" value="Unassembled WGS sequence"/>
</dbReference>
<evidence type="ECO:0000313" key="3">
    <source>
        <dbReference type="Proteomes" id="UP001595387"/>
    </source>
</evidence>
<proteinExistence type="predicted"/>
<dbReference type="NCBIfam" id="TIGR04104">
    <property type="entry name" value="cxxc_20_cxxc"/>
    <property type="match status" value="1"/>
</dbReference>
<organism evidence="2 3">
    <name type="scientific">Virgibacillus sediminis</name>
    <dbReference type="NCBI Taxonomy" id="202260"/>
    <lineage>
        <taxon>Bacteria</taxon>
        <taxon>Bacillati</taxon>
        <taxon>Bacillota</taxon>
        <taxon>Bacilli</taxon>
        <taxon>Bacillales</taxon>
        <taxon>Bacillaceae</taxon>
        <taxon>Virgibacillus</taxon>
    </lineage>
</organism>
<sequence length="99" mass="11321">MPVCQQCHSSWSWKETIKKWFSLKNSMACPHCGATQYATARTRKVTSLMNFIAITVIMTMNLFLGPSIMVVIALLLLFPLHLAIYPYILTLSNDEEPLW</sequence>
<reference evidence="3" key="1">
    <citation type="journal article" date="2019" name="Int. J. Syst. Evol. Microbiol.">
        <title>The Global Catalogue of Microorganisms (GCM) 10K type strain sequencing project: providing services to taxonomists for standard genome sequencing and annotation.</title>
        <authorList>
            <consortium name="The Broad Institute Genomics Platform"/>
            <consortium name="The Broad Institute Genome Sequencing Center for Infectious Disease"/>
            <person name="Wu L."/>
            <person name="Ma J."/>
        </authorList>
    </citation>
    <scope>NUCLEOTIDE SEQUENCE [LARGE SCALE GENOMIC DNA]</scope>
    <source>
        <strain evidence="3">KCTC 13193</strain>
    </source>
</reference>